<keyword evidence="2" id="KW-0548">Nucleotidyltransferase</keyword>
<gene>
    <name evidence="8" type="ORF">AVEN_188234_1</name>
</gene>
<evidence type="ECO:0000313" key="8">
    <source>
        <dbReference type="EMBL" id="GBM80309.1"/>
    </source>
</evidence>
<proteinExistence type="predicted"/>
<dbReference type="GO" id="GO:0004190">
    <property type="term" value="F:aspartic-type endopeptidase activity"/>
    <property type="evidence" value="ECO:0007669"/>
    <property type="project" value="InterPro"/>
</dbReference>
<dbReference type="Gene3D" id="3.30.420.10">
    <property type="entry name" value="Ribonuclease H-like superfamily/Ribonuclease H"/>
    <property type="match status" value="1"/>
</dbReference>
<dbReference type="GO" id="GO:0015074">
    <property type="term" value="P:DNA integration"/>
    <property type="evidence" value="ECO:0007669"/>
    <property type="project" value="InterPro"/>
</dbReference>
<evidence type="ECO:0000256" key="2">
    <source>
        <dbReference type="ARBA" id="ARBA00022695"/>
    </source>
</evidence>
<keyword evidence="9" id="KW-1185">Reference proteome</keyword>
<dbReference type="SUPFAM" id="SSF53098">
    <property type="entry name" value="Ribonuclease H-like"/>
    <property type="match status" value="1"/>
</dbReference>
<dbReference type="InterPro" id="IPR001584">
    <property type="entry name" value="Integrase_cat-core"/>
</dbReference>
<dbReference type="PANTHER" id="PTHR47331">
    <property type="entry name" value="PHD-TYPE DOMAIN-CONTAINING PROTEIN"/>
    <property type="match status" value="1"/>
</dbReference>
<dbReference type="Pfam" id="PF03564">
    <property type="entry name" value="DUF1759"/>
    <property type="match status" value="1"/>
</dbReference>
<dbReference type="GO" id="GO:0003964">
    <property type="term" value="F:RNA-directed DNA polymerase activity"/>
    <property type="evidence" value="ECO:0007669"/>
    <property type="project" value="UniProtKB-KW"/>
</dbReference>
<dbReference type="InterPro" id="IPR012337">
    <property type="entry name" value="RNaseH-like_sf"/>
</dbReference>
<keyword evidence="1" id="KW-0808">Transferase</keyword>
<keyword evidence="3" id="KW-0540">Nuclease</keyword>
<dbReference type="GO" id="GO:0042575">
    <property type="term" value="C:DNA polymerase complex"/>
    <property type="evidence" value="ECO:0007669"/>
    <property type="project" value="UniProtKB-ARBA"/>
</dbReference>
<evidence type="ECO:0000256" key="1">
    <source>
        <dbReference type="ARBA" id="ARBA00022679"/>
    </source>
</evidence>
<dbReference type="SUPFAM" id="SSF56672">
    <property type="entry name" value="DNA/RNA polymerases"/>
    <property type="match status" value="1"/>
</dbReference>
<dbReference type="Pfam" id="PF05380">
    <property type="entry name" value="Peptidase_A17"/>
    <property type="match status" value="1"/>
</dbReference>
<dbReference type="EMBL" id="BGPR01002874">
    <property type="protein sequence ID" value="GBM80309.1"/>
    <property type="molecule type" value="Genomic_DNA"/>
</dbReference>
<dbReference type="InterPro" id="IPR036397">
    <property type="entry name" value="RNaseH_sf"/>
</dbReference>
<dbReference type="GO" id="GO:0004519">
    <property type="term" value="F:endonuclease activity"/>
    <property type="evidence" value="ECO:0007669"/>
    <property type="project" value="UniProtKB-KW"/>
</dbReference>
<sequence>MEGCDKYRDEFHVLTGIMDEKLEKNTGRTGSISADDSVSSVSVKEKRYKLPKIEIKGFDGELINWLSFWAQFRKIHEDESLEECDKFHYLLQSMLPGTRARELMESYPLTSDNYQKAVSTLKDRFGKKELLTEIYVRELLKLIMSNVQSHGKDRLPLSKLFDKIESHLRSLESMAMNQEKNAAWLYPMVESCLSTDILHAWQRSPQFNKDDKEKETQSRLSNLLEFLRKEVENEERVKLVRTTFGTPFVPRKERGGGAKPKAGKGSVPTAAGLFTAKGHKCAFCGKAHESKECLIARSLSLQERVNKLKEGKCCLKCLSPGHFAKGCKASISILCGKSHPVILCPDLPAEKEPESQGQELVSVQSNLFKPSCMSEVVLMTLIVEISNGISKRKVRCLLDSGSQRSYILKSTAEALNLKSTSSENIAHTLFGGATTDARCHKKYSVKLSPLGKGTLFEFDILEQEVICGNMPRLPKEQILKELKRHKIWISDLGDGCPKIEMLLGSDVYSKVTTGGVKQLKGSLTAVNTKLGWTICGEHASSNNENRELSTINEEGRYSVGLPRTQKQPPEIPTNRHVAETRLFFVTRKLRNLRKYHAYDQIFRDWLDEGIIEKVPENDLYKRSHYLPHHSVFKPESLTTQIRPVFDASSKTGRAPSLNNCLFSGPNLIEQIPLVLLRFRENTIGVTSDIKRAFLQIELREPDRDFLRFLWWENEKIQEFRHNRVVFGVTCSPYLLGAELGYHLSHVPKELKEMANKLQKALYVDNCVTSVSDNNELNEFIVQSTNVLAEGNMNLRMWCWGPFEATNQDVTCNVNIEQDVNPVIPVLGLKWDRTDDTLVITPKLEAKLESPTKRKILSLTQGIFDPLGFLAPALLPAKLLVQQAWATKSDWDTPLPTDIQSNYMQWLGELKELSKIKIPRRLGYGSPDHCTLHVFCDASLDAYAAVIFLRSDKQGEIILRFVGAKSRVSPLKRFTIPRLELLACLLGARFAKYIVEALDIPLKALTFWSDSTTAISWIQRNDKWGTFVDEASINSELKKEKVLDLTVKTEVREWFEKFSNISKIIRVLCWVLRFVDNTRKKLKPSSEVLDNLEKKGAENVLWRMVQRKSFSEKNDSIKKLLVIKDDEGIIRVKTKIIERDDTLDFRFPIWLPTKHHLTTCLIRQCHLTNCHSGVQIIASKLRERYWIIAAKRRIRSVVKNCMVYKRFAAKSLTAPPIHLPLDRIRESAVFEITGIDLCGPLFIKPKAKAWIVLFTCAVYRAIHLEVVTSLSTETFIQSLRRFITRRGRSTTIYSDNGTNFTGTHNALKEIDRERIASEEPFSPIKWKFIPPTAAWWGRWWERLIGSVKTLLLRVLGRSSLNYEELLTVSCDLETTINSRPLTYLSDEMEELIPLTPSLFLQDLKQTGVPDLDTVDSSKLNIRVRHCDSVRKELRIRFRKEHLSQLVQKASVKGQSVAQVGCGICRTHQKALLDE</sequence>
<reference evidence="8 9" key="1">
    <citation type="journal article" date="2019" name="Sci. Rep.">
        <title>Orb-weaving spider Araneus ventricosus genome elucidates the spidroin gene catalogue.</title>
        <authorList>
            <person name="Kono N."/>
            <person name="Nakamura H."/>
            <person name="Ohtoshi R."/>
            <person name="Moran D.A.P."/>
            <person name="Shinohara A."/>
            <person name="Yoshida Y."/>
            <person name="Fujiwara M."/>
            <person name="Mori M."/>
            <person name="Tomita M."/>
            <person name="Arakawa K."/>
        </authorList>
    </citation>
    <scope>NUCLEOTIDE SEQUENCE [LARGE SCALE GENOMIC DNA]</scope>
</reference>
<dbReference type="OrthoDB" id="6435986at2759"/>
<evidence type="ECO:0000259" key="7">
    <source>
        <dbReference type="PROSITE" id="PS50994"/>
    </source>
</evidence>
<dbReference type="PROSITE" id="PS00141">
    <property type="entry name" value="ASP_PROTEASE"/>
    <property type="match status" value="1"/>
</dbReference>
<dbReference type="InterPro" id="IPR021109">
    <property type="entry name" value="Peptidase_aspartic_dom_sf"/>
</dbReference>
<evidence type="ECO:0000256" key="5">
    <source>
        <dbReference type="ARBA" id="ARBA00022801"/>
    </source>
</evidence>
<dbReference type="Gene3D" id="2.40.70.10">
    <property type="entry name" value="Acid Proteases"/>
    <property type="match status" value="1"/>
</dbReference>
<dbReference type="InterPro" id="IPR001969">
    <property type="entry name" value="Aspartic_peptidase_AS"/>
</dbReference>
<feature type="domain" description="Integrase catalytic" evidence="7">
    <location>
        <begin position="1215"/>
        <end position="1403"/>
    </location>
</feature>
<name>A0A4Y2ISU3_ARAVE</name>
<accession>A0A4Y2ISU3</accession>
<dbReference type="InterPro" id="IPR005312">
    <property type="entry name" value="DUF1759"/>
</dbReference>
<organism evidence="8 9">
    <name type="scientific">Araneus ventricosus</name>
    <name type="common">Orbweaver spider</name>
    <name type="synonym">Epeira ventricosa</name>
    <dbReference type="NCBI Taxonomy" id="182803"/>
    <lineage>
        <taxon>Eukaryota</taxon>
        <taxon>Metazoa</taxon>
        <taxon>Ecdysozoa</taxon>
        <taxon>Arthropoda</taxon>
        <taxon>Chelicerata</taxon>
        <taxon>Arachnida</taxon>
        <taxon>Araneae</taxon>
        <taxon>Araneomorphae</taxon>
        <taxon>Entelegynae</taxon>
        <taxon>Araneoidea</taxon>
        <taxon>Araneidae</taxon>
        <taxon>Araneus</taxon>
    </lineage>
</organism>
<dbReference type="GO" id="GO:0003676">
    <property type="term" value="F:nucleic acid binding"/>
    <property type="evidence" value="ECO:0007669"/>
    <property type="project" value="InterPro"/>
</dbReference>
<dbReference type="PROSITE" id="PS50994">
    <property type="entry name" value="INTEGRASE"/>
    <property type="match status" value="1"/>
</dbReference>
<evidence type="ECO:0000256" key="3">
    <source>
        <dbReference type="ARBA" id="ARBA00022722"/>
    </source>
</evidence>
<dbReference type="InterPro" id="IPR008042">
    <property type="entry name" value="Retrotrans_Pao"/>
</dbReference>
<protein>
    <recommendedName>
        <fullName evidence="7">Integrase catalytic domain-containing protein</fullName>
    </recommendedName>
</protein>
<dbReference type="Gene3D" id="1.10.340.70">
    <property type="match status" value="1"/>
</dbReference>
<keyword evidence="4" id="KW-0255">Endonuclease</keyword>
<dbReference type="InterPro" id="IPR043502">
    <property type="entry name" value="DNA/RNA_pol_sf"/>
</dbReference>
<evidence type="ECO:0000256" key="6">
    <source>
        <dbReference type="ARBA" id="ARBA00022918"/>
    </source>
</evidence>
<comment type="caution">
    <text evidence="8">The sequence shown here is derived from an EMBL/GenBank/DDBJ whole genome shotgun (WGS) entry which is preliminary data.</text>
</comment>
<dbReference type="PANTHER" id="PTHR47331:SF1">
    <property type="entry name" value="GAG-LIKE PROTEIN"/>
    <property type="match status" value="1"/>
</dbReference>
<dbReference type="Proteomes" id="UP000499080">
    <property type="component" value="Unassembled WGS sequence"/>
</dbReference>
<keyword evidence="6" id="KW-0695">RNA-directed DNA polymerase</keyword>
<evidence type="ECO:0000256" key="4">
    <source>
        <dbReference type="ARBA" id="ARBA00022759"/>
    </source>
</evidence>
<dbReference type="GO" id="GO:0006508">
    <property type="term" value="P:proteolysis"/>
    <property type="evidence" value="ECO:0007669"/>
    <property type="project" value="InterPro"/>
</dbReference>
<evidence type="ECO:0000313" key="9">
    <source>
        <dbReference type="Proteomes" id="UP000499080"/>
    </source>
</evidence>
<keyword evidence="5" id="KW-0378">Hydrolase</keyword>